<comment type="caution">
    <text evidence="6">The sequence shown here is derived from an EMBL/GenBank/DDBJ whole genome shotgun (WGS) entry which is preliminary data.</text>
</comment>
<proteinExistence type="inferred from homology"/>
<keyword evidence="3" id="KW-0378">Hydrolase</keyword>
<dbReference type="PROSITE" id="PS50240">
    <property type="entry name" value="TRYPSIN_DOM"/>
    <property type="match status" value="1"/>
</dbReference>
<dbReference type="InterPro" id="IPR050430">
    <property type="entry name" value="Peptidase_S1"/>
</dbReference>
<dbReference type="Gene3D" id="2.40.10.10">
    <property type="entry name" value="Trypsin-like serine proteases"/>
    <property type="match status" value="1"/>
</dbReference>
<keyword evidence="3" id="KW-0720">Serine protease</keyword>
<dbReference type="SMART" id="SM00020">
    <property type="entry name" value="Tryp_SPc"/>
    <property type="match status" value="1"/>
</dbReference>
<dbReference type="PROSITE" id="PS00135">
    <property type="entry name" value="TRYPSIN_SER"/>
    <property type="match status" value="1"/>
</dbReference>
<keyword evidence="7" id="KW-1185">Reference proteome</keyword>
<evidence type="ECO:0000313" key="6">
    <source>
        <dbReference type="EMBL" id="CAD7703317.1"/>
    </source>
</evidence>
<gene>
    <name evidence="6" type="ORF">OSTQU699_LOCUS8674</name>
</gene>
<evidence type="ECO:0000256" key="4">
    <source>
        <dbReference type="SAM" id="Phobius"/>
    </source>
</evidence>
<keyword evidence="2" id="KW-1015">Disulfide bond</keyword>
<dbReference type="InterPro" id="IPR043504">
    <property type="entry name" value="Peptidase_S1_PA_chymotrypsin"/>
</dbReference>
<dbReference type="PROSITE" id="PS00134">
    <property type="entry name" value="TRYPSIN_HIS"/>
    <property type="match status" value="1"/>
</dbReference>
<dbReference type="GO" id="GO:0004252">
    <property type="term" value="F:serine-type endopeptidase activity"/>
    <property type="evidence" value="ECO:0007669"/>
    <property type="project" value="InterPro"/>
</dbReference>
<dbReference type="Proteomes" id="UP000708148">
    <property type="component" value="Unassembled WGS sequence"/>
</dbReference>
<feature type="transmembrane region" description="Helical" evidence="4">
    <location>
        <begin position="299"/>
        <end position="320"/>
    </location>
</feature>
<keyword evidence="4" id="KW-0812">Transmembrane</keyword>
<dbReference type="InterPro" id="IPR018114">
    <property type="entry name" value="TRYPSIN_HIS"/>
</dbReference>
<comment type="similarity">
    <text evidence="1">Belongs to the peptidase S1 family.</text>
</comment>
<evidence type="ECO:0000256" key="1">
    <source>
        <dbReference type="ARBA" id="ARBA00007664"/>
    </source>
</evidence>
<evidence type="ECO:0000259" key="5">
    <source>
        <dbReference type="PROSITE" id="PS50240"/>
    </source>
</evidence>
<dbReference type="InterPro" id="IPR033116">
    <property type="entry name" value="TRYPSIN_SER"/>
</dbReference>
<dbReference type="PANTHER" id="PTHR24276">
    <property type="entry name" value="POLYSERASE-RELATED"/>
    <property type="match status" value="1"/>
</dbReference>
<dbReference type="InterPro" id="IPR001254">
    <property type="entry name" value="Trypsin_dom"/>
</dbReference>
<organism evidence="6 7">
    <name type="scientific">Ostreobium quekettii</name>
    <dbReference type="NCBI Taxonomy" id="121088"/>
    <lineage>
        <taxon>Eukaryota</taxon>
        <taxon>Viridiplantae</taxon>
        <taxon>Chlorophyta</taxon>
        <taxon>core chlorophytes</taxon>
        <taxon>Ulvophyceae</taxon>
        <taxon>TCBD clade</taxon>
        <taxon>Bryopsidales</taxon>
        <taxon>Ostreobineae</taxon>
        <taxon>Ostreobiaceae</taxon>
        <taxon>Ostreobium</taxon>
    </lineage>
</organism>
<dbReference type="CDD" id="cd00190">
    <property type="entry name" value="Tryp_SPc"/>
    <property type="match status" value="1"/>
</dbReference>
<dbReference type="PANTHER" id="PTHR24276:SF91">
    <property type="entry name" value="AT26814P-RELATED"/>
    <property type="match status" value="1"/>
</dbReference>
<feature type="domain" description="Peptidase S1" evidence="5">
    <location>
        <begin position="17"/>
        <end position="271"/>
    </location>
</feature>
<sequence>MPAVPGTLMKHIAPLQNVGSNDAERGRFPYMVTVKTTHARIHKCGGVLIAPRLVLTAAHCARETGPNPIVHIGAYDVNDGINIAEAPPGVEVTRVERMCFPPAWNGNETDGHDIALGILQKEIKNVAIPSLPHENNSYGHNTIVSVLGWGLHDYHTDGMEGTRFPSSLRIAMDIAILDHAFCPENVKGYLKRHMICGFSYSQNVCQGDSGGPLLIVDAGNGSYSSGNPELDEIIGVISFGDKCDIGLQMRDRAAVYTSVVSFLPWIRDTISAGNKCLNSSKQEQPARGRESAQARESNLVAAVAVAVIVAVIVYIAQSLYRRHMVGAL</sequence>
<keyword evidence="3" id="KW-0645">Protease</keyword>
<dbReference type="SUPFAM" id="SSF50494">
    <property type="entry name" value="Trypsin-like serine proteases"/>
    <property type="match status" value="1"/>
</dbReference>
<dbReference type="InterPro" id="IPR009003">
    <property type="entry name" value="Peptidase_S1_PA"/>
</dbReference>
<keyword evidence="4" id="KW-0472">Membrane</keyword>
<reference evidence="6" key="1">
    <citation type="submission" date="2020-12" db="EMBL/GenBank/DDBJ databases">
        <authorList>
            <person name="Iha C."/>
        </authorList>
    </citation>
    <scope>NUCLEOTIDE SEQUENCE</scope>
</reference>
<evidence type="ECO:0000256" key="3">
    <source>
        <dbReference type="RuleBase" id="RU363034"/>
    </source>
</evidence>
<dbReference type="EMBL" id="CAJHUC010002155">
    <property type="protein sequence ID" value="CAD7703317.1"/>
    <property type="molecule type" value="Genomic_DNA"/>
</dbReference>
<protein>
    <recommendedName>
        <fullName evidence="5">Peptidase S1 domain-containing protein</fullName>
    </recommendedName>
</protein>
<dbReference type="InterPro" id="IPR001314">
    <property type="entry name" value="Peptidase_S1A"/>
</dbReference>
<keyword evidence="4" id="KW-1133">Transmembrane helix</keyword>
<evidence type="ECO:0000313" key="7">
    <source>
        <dbReference type="Proteomes" id="UP000708148"/>
    </source>
</evidence>
<dbReference type="AlphaFoldDB" id="A0A8S1J6P0"/>
<accession>A0A8S1J6P0</accession>
<dbReference type="GO" id="GO:0006508">
    <property type="term" value="P:proteolysis"/>
    <property type="evidence" value="ECO:0007669"/>
    <property type="project" value="UniProtKB-KW"/>
</dbReference>
<dbReference type="PRINTS" id="PR00722">
    <property type="entry name" value="CHYMOTRYPSIN"/>
</dbReference>
<evidence type="ECO:0000256" key="2">
    <source>
        <dbReference type="ARBA" id="ARBA00023157"/>
    </source>
</evidence>
<name>A0A8S1J6P0_9CHLO</name>
<dbReference type="Pfam" id="PF00089">
    <property type="entry name" value="Trypsin"/>
    <property type="match status" value="1"/>
</dbReference>
<dbReference type="OrthoDB" id="512168at2759"/>